<keyword evidence="2" id="KW-1185">Reference proteome</keyword>
<reference evidence="2" key="1">
    <citation type="submission" date="2017-06" db="EMBL/GenBank/DDBJ databases">
        <authorList>
            <person name="Varghese N."/>
            <person name="Submissions S."/>
        </authorList>
    </citation>
    <scope>NUCLEOTIDE SEQUENCE [LARGE SCALE GENOMIC DNA]</scope>
    <source>
        <strain evidence="2">LNB2</strain>
    </source>
</reference>
<dbReference type="AlphaFoldDB" id="A0A239KGS6"/>
<organism evidence="1 2">
    <name type="scientific">Edaphosphingomonas laterariae</name>
    <dbReference type="NCBI Taxonomy" id="861865"/>
    <lineage>
        <taxon>Bacteria</taxon>
        <taxon>Pseudomonadati</taxon>
        <taxon>Pseudomonadota</taxon>
        <taxon>Alphaproteobacteria</taxon>
        <taxon>Sphingomonadales</taxon>
        <taxon>Rhizorhabdaceae</taxon>
        <taxon>Edaphosphingomonas</taxon>
    </lineage>
</organism>
<gene>
    <name evidence="1" type="ORF">SAMN06295912_15111</name>
</gene>
<dbReference type="Proteomes" id="UP000198281">
    <property type="component" value="Unassembled WGS sequence"/>
</dbReference>
<dbReference type="RefSeq" id="WP_245843113.1">
    <property type="nucleotide sequence ID" value="NZ_FZOS01000051.1"/>
</dbReference>
<dbReference type="EMBL" id="FZOS01000051">
    <property type="protein sequence ID" value="SNT16833.1"/>
    <property type="molecule type" value="Genomic_DNA"/>
</dbReference>
<evidence type="ECO:0000313" key="1">
    <source>
        <dbReference type="EMBL" id="SNT16833.1"/>
    </source>
</evidence>
<sequence>MAIWADGMNYVRSGRAGAWAFLKGAVLATALFMVGVGTVPARAADLPVPPSTMTCASLAGRLLDIEGIPARVVRAYQRSSETGDRCEVRGYVAPQVGFIVSMPIRGWTRRLLFLGCGGFCGSLALNPIGVAGCVPFDRGEFLLVSSELGMSPPAMTAHGRM</sequence>
<proteinExistence type="predicted"/>
<name>A0A239KGS6_9SPHN</name>
<accession>A0A239KGS6</accession>
<evidence type="ECO:0000313" key="2">
    <source>
        <dbReference type="Proteomes" id="UP000198281"/>
    </source>
</evidence>
<protein>
    <submittedName>
        <fullName evidence="1">Tannase and feruloyl esterase</fullName>
    </submittedName>
</protein>